<proteinExistence type="predicted"/>
<dbReference type="AlphaFoldDB" id="A0A0B0PXL6"/>
<evidence type="ECO:0000313" key="2">
    <source>
        <dbReference type="Proteomes" id="UP000032142"/>
    </source>
</evidence>
<accession>A0A0B0PXL6</accession>
<name>A0A0B0PXL6_GOSAR</name>
<dbReference type="Proteomes" id="UP000032142">
    <property type="component" value="Unassembled WGS sequence"/>
</dbReference>
<reference evidence="2" key="1">
    <citation type="submission" date="2014-09" db="EMBL/GenBank/DDBJ databases">
        <authorList>
            <person name="Mudge J."/>
            <person name="Ramaraj T."/>
            <person name="Lindquist I.E."/>
            <person name="Bharti A.K."/>
            <person name="Sundararajan A."/>
            <person name="Cameron C.T."/>
            <person name="Woodward J.E."/>
            <person name="May G.D."/>
            <person name="Brubaker C."/>
            <person name="Broadhvest J."/>
            <person name="Wilkins T.A."/>
        </authorList>
    </citation>
    <scope>NUCLEOTIDE SEQUENCE</scope>
    <source>
        <strain evidence="2">cv. AKA8401</strain>
    </source>
</reference>
<keyword evidence="2" id="KW-1185">Reference proteome</keyword>
<dbReference type="EMBL" id="KN450734">
    <property type="protein sequence ID" value="KHG29607.1"/>
    <property type="molecule type" value="Genomic_DNA"/>
</dbReference>
<sequence>MAYFCPHGQRHGCVPQPCVTHSHVVRPCVPWGTLQL</sequence>
<protein>
    <submittedName>
        <fullName evidence="1">Uncharacterized protein</fullName>
    </submittedName>
</protein>
<organism evidence="1 2">
    <name type="scientific">Gossypium arboreum</name>
    <name type="common">Tree cotton</name>
    <name type="synonym">Gossypium nanking</name>
    <dbReference type="NCBI Taxonomy" id="29729"/>
    <lineage>
        <taxon>Eukaryota</taxon>
        <taxon>Viridiplantae</taxon>
        <taxon>Streptophyta</taxon>
        <taxon>Embryophyta</taxon>
        <taxon>Tracheophyta</taxon>
        <taxon>Spermatophyta</taxon>
        <taxon>Magnoliopsida</taxon>
        <taxon>eudicotyledons</taxon>
        <taxon>Gunneridae</taxon>
        <taxon>Pentapetalae</taxon>
        <taxon>rosids</taxon>
        <taxon>malvids</taxon>
        <taxon>Malvales</taxon>
        <taxon>Malvaceae</taxon>
        <taxon>Malvoideae</taxon>
        <taxon>Gossypium</taxon>
    </lineage>
</organism>
<evidence type="ECO:0000313" key="1">
    <source>
        <dbReference type="EMBL" id="KHG29607.1"/>
    </source>
</evidence>
<gene>
    <name evidence="1" type="ORF">F383_35994</name>
</gene>